<dbReference type="Pfam" id="PF25872">
    <property type="entry name" value="HTH_77"/>
    <property type="match status" value="1"/>
</dbReference>
<proteinExistence type="predicted"/>
<dbReference type="InterPro" id="IPR011990">
    <property type="entry name" value="TPR-like_helical_dom_sf"/>
</dbReference>
<evidence type="ECO:0000313" key="3">
    <source>
        <dbReference type="Proteomes" id="UP000325529"/>
    </source>
</evidence>
<feature type="domain" description="Winged helix-turn-helix" evidence="1">
    <location>
        <begin position="274"/>
        <end position="344"/>
    </location>
</feature>
<reference evidence="2 3" key="1">
    <citation type="submission" date="2017-09" db="EMBL/GenBank/DDBJ databases">
        <authorList>
            <person name="Lee N."/>
            <person name="Cho B.-K."/>
        </authorList>
    </citation>
    <scope>NUCLEOTIDE SEQUENCE [LARGE SCALE GENOMIC DNA]</scope>
    <source>
        <strain evidence="2 3">ATCC 12853</strain>
    </source>
</reference>
<dbReference type="SUPFAM" id="SSF48452">
    <property type="entry name" value="TPR-like"/>
    <property type="match status" value="1"/>
</dbReference>
<dbReference type="Proteomes" id="UP000325529">
    <property type="component" value="Chromosome"/>
</dbReference>
<dbReference type="EMBL" id="CP023699">
    <property type="protein sequence ID" value="QEU94473.1"/>
    <property type="molecule type" value="Genomic_DNA"/>
</dbReference>
<dbReference type="AlphaFoldDB" id="A0A5J6GH78"/>
<dbReference type="PANTHER" id="PTHR47691:SF3">
    <property type="entry name" value="HTH-TYPE TRANSCRIPTIONAL REGULATOR RV0890C-RELATED"/>
    <property type="match status" value="1"/>
</dbReference>
<dbReference type="PANTHER" id="PTHR47691">
    <property type="entry name" value="REGULATOR-RELATED"/>
    <property type="match status" value="1"/>
</dbReference>
<dbReference type="PRINTS" id="PR00364">
    <property type="entry name" value="DISEASERSIST"/>
</dbReference>
<keyword evidence="3" id="KW-1185">Reference proteome</keyword>
<dbReference type="KEGG" id="ska:CP970_29425"/>
<accession>A0A5J6GH78</accession>
<evidence type="ECO:0000259" key="1">
    <source>
        <dbReference type="Pfam" id="PF25872"/>
    </source>
</evidence>
<evidence type="ECO:0000313" key="2">
    <source>
        <dbReference type="EMBL" id="QEU94473.1"/>
    </source>
</evidence>
<gene>
    <name evidence="2" type="ORF">CP970_29425</name>
</gene>
<dbReference type="InterPro" id="IPR058852">
    <property type="entry name" value="HTH_77"/>
</dbReference>
<name>A0A5J6GH78_STRKN</name>
<dbReference type="InterPro" id="IPR027417">
    <property type="entry name" value="P-loop_NTPase"/>
</dbReference>
<organism evidence="2 3">
    <name type="scientific">Streptomyces kanamyceticus</name>
    <dbReference type="NCBI Taxonomy" id="1967"/>
    <lineage>
        <taxon>Bacteria</taxon>
        <taxon>Bacillati</taxon>
        <taxon>Actinomycetota</taxon>
        <taxon>Actinomycetes</taxon>
        <taxon>Kitasatosporales</taxon>
        <taxon>Streptomycetaceae</taxon>
        <taxon>Streptomyces</taxon>
    </lineage>
</organism>
<dbReference type="RefSeq" id="WP_150494124.1">
    <property type="nucleotide sequence ID" value="NZ_CP023699.1"/>
</dbReference>
<dbReference type="Gene3D" id="3.40.50.300">
    <property type="entry name" value="P-loop containing nucleotide triphosphate hydrolases"/>
    <property type="match status" value="1"/>
</dbReference>
<protein>
    <submittedName>
        <fullName evidence="2">Regulator</fullName>
    </submittedName>
</protein>
<sequence>MNLPSETTSFVGRAAELREISDLLAEARLVTLTGVGGVGKSRLALRAAHRLQGDYAHGARLVQLAPLRDASLLGHVLFEELKLADQTLRPPEELVAEWLADKQLLLVLDSCEHLVADCARLTQTLLDTAPDLRILVTSRQPLGARGERGMEVHPLPVPLPPTHRDAPPERSDALTLFAERAATALPGFELCAARRASAAAVCRRLDGIPLAIELAAAQLAELSLEQLADRINDRFDALTERTGPGTGTAVLPRHRTLRTTIGWSHELCTPLERLLWARLSVFTGGFDLSGARAVGAGGPIPAGEVEQLVDGLVAKSLVRSHTDDTDHPRYGMLDTVREFGAQWLRELDEEYETRCAHRDHHRDLALRADAEWIGPHQVTWYTRLAADHANFRTALDFCLTKGHGHTALEIGGALWFFWVACGFAREGRHYLEWALDVCEDPGPARAKALWACGAAAIGQGDAGAGSRFTGEFREAVAGSTDPGAATAAAYLESAVLTLRGDPPTAGAVLASVPESPAGYGAFEGAAFLNEVTRSFVHVHLGEFTAAADVAEAASARCEELGERWIRAWAEYLRALAATGLGRPAEAIAHAGTALRGKALLHDTIGVVMVVDLLASAFAGTGHGERAARLLGIGQRMWQTVGLAQMGIAELRAAREQSEQRIRRSIGDAAYEAAYRAGLDTDPADGLAYALTTPSEPARP</sequence>
<dbReference type="SUPFAM" id="SSF52540">
    <property type="entry name" value="P-loop containing nucleoside triphosphate hydrolases"/>
    <property type="match status" value="1"/>
</dbReference>